<keyword evidence="4" id="KW-1185">Reference proteome</keyword>
<dbReference type="InterPro" id="IPR002509">
    <property type="entry name" value="NODB_dom"/>
</dbReference>
<dbReference type="STRING" id="494026.PGLA_00800"/>
<evidence type="ECO:0000259" key="2">
    <source>
        <dbReference type="PROSITE" id="PS51677"/>
    </source>
</evidence>
<accession>A0A168NNJ3</accession>
<evidence type="ECO:0000313" key="3">
    <source>
        <dbReference type="EMBL" id="OAB45968.1"/>
    </source>
</evidence>
<dbReference type="PANTHER" id="PTHR10587:SF125">
    <property type="entry name" value="POLYSACCHARIDE DEACETYLASE YHEN-RELATED"/>
    <property type="match status" value="1"/>
</dbReference>
<dbReference type="Pfam" id="PF01522">
    <property type="entry name" value="Polysacc_deac_1"/>
    <property type="match status" value="1"/>
</dbReference>
<keyword evidence="1" id="KW-0472">Membrane</keyword>
<keyword evidence="1" id="KW-1133">Transmembrane helix</keyword>
<dbReference type="SUPFAM" id="SSF88713">
    <property type="entry name" value="Glycoside hydrolase/deacetylase"/>
    <property type="match status" value="1"/>
</dbReference>
<gene>
    <name evidence="3" type="ORF">PGLA_00800</name>
</gene>
<comment type="caution">
    <text evidence="3">The sequence shown here is derived from an EMBL/GenBank/DDBJ whole genome shotgun (WGS) entry which is preliminary data.</text>
</comment>
<dbReference type="Proteomes" id="UP000076967">
    <property type="component" value="Unassembled WGS sequence"/>
</dbReference>
<dbReference type="CDD" id="cd10917">
    <property type="entry name" value="CE4_NodB_like_6s_7s"/>
    <property type="match status" value="1"/>
</dbReference>
<dbReference type="RefSeq" id="WP_068527340.1">
    <property type="nucleotide sequence ID" value="NZ_LVJH01000002.1"/>
</dbReference>
<dbReference type="AlphaFoldDB" id="A0A168NNJ3"/>
<keyword evidence="1" id="KW-0812">Transmembrane</keyword>
<dbReference type="GO" id="GO:0016810">
    <property type="term" value="F:hydrolase activity, acting on carbon-nitrogen (but not peptide) bonds"/>
    <property type="evidence" value="ECO:0007669"/>
    <property type="project" value="InterPro"/>
</dbReference>
<dbReference type="PROSITE" id="PS51677">
    <property type="entry name" value="NODB"/>
    <property type="match status" value="1"/>
</dbReference>
<protein>
    <recommendedName>
        <fullName evidence="2">NodB homology domain-containing protein</fullName>
    </recommendedName>
</protein>
<dbReference type="Gene3D" id="3.20.20.370">
    <property type="entry name" value="Glycoside hydrolase/deacetylase"/>
    <property type="match status" value="1"/>
</dbReference>
<proteinExistence type="predicted"/>
<reference evidence="3 4" key="1">
    <citation type="submission" date="2016-03" db="EMBL/GenBank/DDBJ databases">
        <title>Draft genome sequence of Paenibacillus glacialis DSM 22343.</title>
        <authorList>
            <person name="Shin S.-K."/>
            <person name="Yi H."/>
        </authorList>
    </citation>
    <scope>NUCLEOTIDE SEQUENCE [LARGE SCALE GENOMIC DNA]</scope>
    <source>
        <strain evidence="3 4">DSM 22343</strain>
    </source>
</reference>
<dbReference type="PANTHER" id="PTHR10587">
    <property type="entry name" value="GLYCOSYL TRANSFERASE-RELATED"/>
    <property type="match status" value="1"/>
</dbReference>
<feature type="domain" description="NodB homology" evidence="2">
    <location>
        <begin position="237"/>
        <end position="412"/>
    </location>
</feature>
<evidence type="ECO:0000256" key="1">
    <source>
        <dbReference type="SAM" id="Phobius"/>
    </source>
</evidence>
<sequence>MDKGSKTYTIHVNFTFEETVLMQWELDAFTADHIIAITGVSERVKYRLSLQCYFNATFNYHYSYITKYDRGISEKVMFPCSESYSIKISTLRDIQSLNLLLPSSSIVLQQHASALHKEPMESTGIIPLKFSRRLKPLLSRMLVSTVIIAMLSFLFVPEYSYISERVFANVFTNSSELTDKAVMKSELNTVKYESNPSSPSEENVLASVILQPSEVPKPISAPEIILDQSVNFNLPSGSVALTFDDGPSIYTKEIVDVLKKYGVGGTFFFVGSQVRKFPEAVKYADANGFSIGNHSMTHSNLSQLSATIQQYEIEQTNQLIQQITSNPVLLFRPPYGSRDDKLTDLMTNNNMKMVLWNKDPEDWNNSNSQKILNYIINTHSTGSIILLHESKETLKALPFIIEFLQKQQLEISSLI</sequence>
<feature type="transmembrane region" description="Helical" evidence="1">
    <location>
        <begin position="137"/>
        <end position="156"/>
    </location>
</feature>
<evidence type="ECO:0000313" key="4">
    <source>
        <dbReference type="Proteomes" id="UP000076967"/>
    </source>
</evidence>
<organism evidence="3 4">
    <name type="scientific">Paenibacillus glacialis</name>
    <dbReference type="NCBI Taxonomy" id="494026"/>
    <lineage>
        <taxon>Bacteria</taxon>
        <taxon>Bacillati</taxon>
        <taxon>Bacillota</taxon>
        <taxon>Bacilli</taxon>
        <taxon>Bacillales</taxon>
        <taxon>Paenibacillaceae</taxon>
        <taxon>Paenibacillus</taxon>
    </lineage>
</organism>
<dbReference type="EMBL" id="LVJH01000002">
    <property type="protein sequence ID" value="OAB45968.1"/>
    <property type="molecule type" value="Genomic_DNA"/>
</dbReference>
<dbReference type="GO" id="GO:0005975">
    <property type="term" value="P:carbohydrate metabolic process"/>
    <property type="evidence" value="ECO:0007669"/>
    <property type="project" value="InterPro"/>
</dbReference>
<name>A0A168NNJ3_9BACL</name>
<dbReference type="OrthoDB" id="9812065at2"/>
<dbReference type="InterPro" id="IPR050248">
    <property type="entry name" value="Polysacc_deacetylase_ArnD"/>
</dbReference>
<dbReference type="InterPro" id="IPR011330">
    <property type="entry name" value="Glyco_hydro/deAcase_b/a-brl"/>
</dbReference>